<proteinExistence type="predicted"/>
<protein>
    <submittedName>
        <fullName evidence="1">Pre-mRNA cleavage factor I</fullName>
    </submittedName>
</protein>
<sequence>MLLQYKNNNSTCMSYKIFTTINYRVRKKPIIIKKDFKIGYKIQKLKYKYLKEGLIKKASIIMLVLKNSHPCLLTLKISYKNFFLFCCNRLINKKSTKLFREQLGHIQKKVNFFFNTNMLILGYKIKFHSLLGIFMRKNFESNFFPYFLPHINSIKELRYLMLFQLPKKMVIGIPKNLKLFAVPFLEIYRNKRYGSVISSLPVLMTIYIIKKKKYNLKKI</sequence>
<dbReference type="Gene3D" id="3.90.79.10">
    <property type="entry name" value="Nucleoside Triphosphate Pyrophosphohydrolase"/>
    <property type="match status" value="1"/>
</dbReference>
<geneLocation type="nucleomorph" evidence="1"/>
<dbReference type="InterPro" id="IPR016706">
    <property type="entry name" value="Cleav_polyA_spec_factor_su5"/>
</dbReference>
<evidence type="ECO:0000313" key="2">
    <source>
        <dbReference type="Proteomes" id="UP000243670"/>
    </source>
</evidence>
<keyword evidence="1" id="KW-0542">Nucleomorph</keyword>
<dbReference type="GO" id="GO:0005849">
    <property type="term" value="C:mRNA cleavage factor complex"/>
    <property type="evidence" value="ECO:0007669"/>
    <property type="project" value="InterPro"/>
</dbReference>
<accession>A0A060D6G3</accession>
<gene>
    <name evidence="1" type="primary">mcf1.25</name>
    <name evidence="1" type="ORF">M951_chr199</name>
</gene>
<reference evidence="1 2" key="1">
    <citation type="journal article" date="2014" name="BMC Genomics">
        <title>Nucleomorph and plastid genome sequences of the chlorarachniophyte Lotharella oceanica: convergent reductive evolution and frequent recombination in nucleomorph-bearing algae.</title>
        <authorList>
            <person name="Tanifuji G."/>
            <person name="Onodera N.T."/>
            <person name="Brown M.W."/>
            <person name="Curtis B.A."/>
            <person name="Roger A.J."/>
            <person name="Ka-Shu Wong G."/>
            <person name="Melkonian M."/>
            <person name="Archibald J.M."/>
        </authorList>
    </citation>
    <scope>NUCLEOTIDE SEQUENCE [LARGE SCALE GENOMIC DNA]</scope>
    <source>
        <strain evidence="1 2">CCMP622</strain>
    </source>
</reference>
<dbReference type="Pfam" id="PF13869">
    <property type="entry name" value="NUDIX_2"/>
    <property type="match status" value="1"/>
</dbReference>
<evidence type="ECO:0000313" key="1">
    <source>
        <dbReference type="EMBL" id="AIB09581.1"/>
    </source>
</evidence>
<dbReference type="Proteomes" id="UP000243670">
    <property type="component" value="Nucleomorph 1"/>
</dbReference>
<organism evidence="1 2">
    <name type="scientific">Lotharella oceanica</name>
    <dbReference type="NCBI Taxonomy" id="641309"/>
    <lineage>
        <taxon>Eukaryota</taxon>
        <taxon>Sar</taxon>
        <taxon>Rhizaria</taxon>
        <taxon>Cercozoa</taxon>
        <taxon>Chlorarachniophyceae</taxon>
        <taxon>Lotharella</taxon>
    </lineage>
</organism>
<dbReference type="GO" id="GO:0003729">
    <property type="term" value="F:mRNA binding"/>
    <property type="evidence" value="ECO:0007669"/>
    <property type="project" value="InterPro"/>
</dbReference>
<dbReference type="EMBL" id="CP006627">
    <property type="protein sequence ID" value="AIB09581.1"/>
    <property type="molecule type" value="Genomic_DNA"/>
</dbReference>
<dbReference type="AlphaFoldDB" id="A0A060D6G3"/>
<name>A0A060D6G3_9EUKA</name>
<dbReference type="PANTHER" id="PTHR13047">
    <property type="entry name" value="PRE-MRNA CLEAVAGE FACTOR IM, 25KD SUBUNIT"/>
    <property type="match status" value="1"/>
</dbReference>
<dbReference type="GO" id="GO:0031124">
    <property type="term" value="P:mRNA 3'-end processing"/>
    <property type="evidence" value="ECO:0007669"/>
    <property type="project" value="InterPro"/>
</dbReference>